<dbReference type="RefSeq" id="WP_380006695.1">
    <property type="nucleotide sequence ID" value="NZ_JBHLYR010000019.1"/>
</dbReference>
<organism evidence="1 2">
    <name type="scientific">Deinococcus oregonensis</name>
    <dbReference type="NCBI Taxonomy" id="1805970"/>
    <lineage>
        <taxon>Bacteria</taxon>
        <taxon>Thermotogati</taxon>
        <taxon>Deinococcota</taxon>
        <taxon>Deinococci</taxon>
        <taxon>Deinococcales</taxon>
        <taxon>Deinococcaceae</taxon>
        <taxon>Deinococcus</taxon>
    </lineage>
</organism>
<protein>
    <submittedName>
        <fullName evidence="1">Uncharacterized protein</fullName>
    </submittedName>
</protein>
<evidence type="ECO:0000313" key="1">
    <source>
        <dbReference type="EMBL" id="MFB9991524.1"/>
    </source>
</evidence>
<gene>
    <name evidence="1" type="ORF">ACFFLM_06025</name>
</gene>
<name>A0ABV6AVJ9_9DEIO</name>
<dbReference type="Proteomes" id="UP001589733">
    <property type="component" value="Unassembled WGS sequence"/>
</dbReference>
<dbReference type="EMBL" id="JBHLYR010000019">
    <property type="protein sequence ID" value="MFB9991524.1"/>
    <property type="molecule type" value="Genomic_DNA"/>
</dbReference>
<reference evidence="1 2" key="1">
    <citation type="submission" date="2024-09" db="EMBL/GenBank/DDBJ databases">
        <authorList>
            <person name="Sun Q."/>
            <person name="Mori K."/>
        </authorList>
    </citation>
    <scope>NUCLEOTIDE SEQUENCE [LARGE SCALE GENOMIC DNA]</scope>
    <source>
        <strain evidence="1 2">JCM 13503</strain>
    </source>
</reference>
<accession>A0ABV6AVJ9</accession>
<keyword evidence="2" id="KW-1185">Reference proteome</keyword>
<evidence type="ECO:0000313" key="2">
    <source>
        <dbReference type="Proteomes" id="UP001589733"/>
    </source>
</evidence>
<sequence length="250" mass="26691">MTLVHQIKEAQQALTDLLADEAELSKLEQGQAAELQTLKDQGSKDFAQLVILEGKRAALASMLTEQRSHIAQARAGLASLEAEQGRTAVLAELRARVSALQARRSETDGLLSELGQVVTTHLAKLTASRVAWLADLEEAQEYAVQALGLHPVAGITPYSGTASNNDRHQAWHTLFEELGTGARDALTQSPVAGYTPGLNVAYDLPGIDHVAVGAARTPFIRFFDRPVAITLARAVKEADQAAPHSFAGGE</sequence>
<proteinExistence type="predicted"/>
<comment type="caution">
    <text evidence="1">The sequence shown here is derived from an EMBL/GenBank/DDBJ whole genome shotgun (WGS) entry which is preliminary data.</text>
</comment>